<feature type="transmembrane region" description="Helical" evidence="1">
    <location>
        <begin position="170"/>
        <end position="187"/>
    </location>
</feature>
<evidence type="ECO:0000313" key="3">
    <source>
        <dbReference type="Proteomes" id="UP000184287"/>
    </source>
</evidence>
<reference evidence="3" key="1">
    <citation type="submission" date="2016-11" db="EMBL/GenBank/DDBJ databases">
        <authorList>
            <person name="Varghese N."/>
            <person name="Submissions S."/>
        </authorList>
    </citation>
    <scope>NUCLEOTIDE SEQUENCE [LARGE SCALE GENOMIC DNA]</scope>
    <source>
        <strain evidence="3">DSM 16990</strain>
    </source>
</reference>
<evidence type="ECO:0000313" key="2">
    <source>
        <dbReference type="EMBL" id="SHG08960.1"/>
    </source>
</evidence>
<dbReference type="RefSeq" id="WP_073233104.1">
    <property type="nucleotide sequence ID" value="NZ_FQUQ01000004.1"/>
</dbReference>
<accession>A0A1M5GZ07</accession>
<dbReference type="STRING" id="288992.SAMN04488522_104430"/>
<dbReference type="AlphaFoldDB" id="A0A1M5GZ07"/>
<keyword evidence="1" id="KW-0472">Membrane</keyword>
<gene>
    <name evidence="2" type="ORF">SAMN04488522_104430</name>
</gene>
<protein>
    <submittedName>
        <fullName evidence="2">Uncharacterized protein</fullName>
    </submittedName>
</protein>
<name>A0A1M5GZ07_9SPHI</name>
<dbReference type="EMBL" id="FQUQ01000004">
    <property type="protein sequence ID" value="SHG08960.1"/>
    <property type="molecule type" value="Genomic_DNA"/>
</dbReference>
<dbReference type="Proteomes" id="UP000184287">
    <property type="component" value="Unassembled WGS sequence"/>
</dbReference>
<organism evidence="2 3">
    <name type="scientific">Pedobacter caeni</name>
    <dbReference type="NCBI Taxonomy" id="288992"/>
    <lineage>
        <taxon>Bacteria</taxon>
        <taxon>Pseudomonadati</taxon>
        <taxon>Bacteroidota</taxon>
        <taxon>Sphingobacteriia</taxon>
        <taxon>Sphingobacteriales</taxon>
        <taxon>Sphingobacteriaceae</taxon>
        <taxon>Pedobacter</taxon>
    </lineage>
</organism>
<keyword evidence="1" id="KW-1133">Transmembrane helix</keyword>
<dbReference type="OrthoDB" id="765670at2"/>
<feature type="transmembrane region" description="Helical" evidence="1">
    <location>
        <begin position="5"/>
        <end position="24"/>
    </location>
</feature>
<evidence type="ECO:0000256" key="1">
    <source>
        <dbReference type="SAM" id="Phobius"/>
    </source>
</evidence>
<keyword evidence="3" id="KW-1185">Reference proteome</keyword>
<sequence length="199" mass="22918">MVKKVIFGLVLFFVVMTAATFWIFSSFESSNAEDAARSEKDFITEHFVVTEIWEQQRKKGSRVISSYFYMKVKNEAINLRLPWQGLTEDQLSVKDKINAGDSIEVKVIRKQLADARENGVLKGIYRFIMGDEREVSIFKLRLNQELLVDKDIHGWDEAKITLLKRLTDNPLVLVVPFALLVFIISYVKKKRAIRAAASE</sequence>
<proteinExistence type="predicted"/>
<keyword evidence="1" id="KW-0812">Transmembrane</keyword>